<accession>A0A154BPS5</accession>
<proteinExistence type="predicted"/>
<organism evidence="1 2">
    <name type="scientific">Anaerosporomusa subterranea</name>
    <dbReference type="NCBI Taxonomy" id="1794912"/>
    <lineage>
        <taxon>Bacteria</taxon>
        <taxon>Bacillati</taxon>
        <taxon>Bacillota</taxon>
        <taxon>Negativicutes</taxon>
        <taxon>Acetonemataceae</taxon>
        <taxon>Anaerosporomusa</taxon>
    </lineage>
</organism>
<evidence type="ECO:0008006" key="3">
    <source>
        <dbReference type="Google" id="ProtNLM"/>
    </source>
</evidence>
<comment type="caution">
    <text evidence="1">The sequence shown here is derived from an EMBL/GenBank/DDBJ whole genome shotgun (WGS) entry which is preliminary data.</text>
</comment>
<name>A0A154BPS5_ANASB</name>
<protein>
    <recommendedName>
        <fullName evidence="3">DUF948 domain-containing protein</fullName>
    </recommendedName>
</protein>
<dbReference type="EMBL" id="LSGP01000020">
    <property type="protein sequence ID" value="KYZ75895.1"/>
    <property type="molecule type" value="Genomic_DNA"/>
</dbReference>
<dbReference type="OrthoDB" id="1682151at2"/>
<dbReference type="Proteomes" id="UP000076268">
    <property type="component" value="Unassembled WGS sequence"/>
</dbReference>
<dbReference type="AlphaFoldDB" id="A0A154BPS5"/>
<evidence type="ECO:0000313" key="2">
    <source>
        <dbReference type="Proteomes" id="UP000076268"/>
    </source>
</evidence>
<evidence type="ECO:0000313" key="1">
    <source>
        <dbReference type="EMBL" id="KYZ75895.1"/>
    </source>
</evidence>
<gene>
    <name evidence="1" type="ORF">AXX12_11925</name>
</gene>
<sequence>MYIALSDIALIILFLLAAAVGVYLILVLSQAFKTLCRIRGILSAQDSAIQQSLAQLPGLLANLNALTLSLKQSADMANNTLDSWQTEVAGTVDDLRDGLETITLYSKAIGEIIKALFSK</sequence>
<dbReference type="RefSeq" id="WP_066243854.1">
    <property type="nucleotide sequence ID" value="NZ_LSGP01000020.1"/>
</dbReference>
<keyword evidence="2" id="KW-1185">Reference proteome</keyword>
<reference evidence="1 2" key="1">
    <citation type="submission" date="2016-02" db="EMBL/GenBank/DDBJ databases">
        <title>Anaerosporomusa subterraneum gen. nov., sp. nov., a spore-forming obligate anaerobe isolated from saprolite.</title>
        <authorList>
            <person name="Choi J.K."/>
            <person name="Shah M."/>
            <person name="Yee N."/>
        </authorList>
    </citation>
    <scope>NUCLEOTIDE SEQUENCE [LARGE SCALE GENOMIC DNA]</scope>
    <source>
        <strain evidence="1 2">RU4</strain>
    </source>
</reference>